<sequence length="41" mass="4733">MGYGRRLAIQVEDHPVEYRDFEGVIPPGEYRVGVVKEKDVE</sequence>
<dbReference type="InterPro" id="IPR014144">
    <property type="entry name" value="LigD_PE_domain"/>
</dbReference>
<gene>
    <name evidence="2" type="ORF">E3J68_01990</name>
</gene>
<organism evidence="2 3">
    <name type="scientific">Aerophobetes bacterium</name>
    <dbReference type="NCBI Taxonomy" id="2030807"/>
    <lineage>
        <taxon>Bacteria</taxon>
        <taxon>Candidatus Aerophobota</taxon>
    </lineage>
</organism>
<protein>
    <recommendedName>
        <fullName evidence="1">DNA ligase D 3'-phosphoesterase domain-containing protein</fullName>
    </recommendedName>
</protein>
<dbReference type="Proteomes" id="UP000316517">
    <property type="component" value="Unassembled WGS sequence"/>
</dbReference>
<evidence type="ECO:0000259" key="1">
    <source>
        <dbReference type="Pfam" id="PF13298"/>
    </source>
</evidence>
<name>A0A523TG98_UNCAE</name>
<comment type="caution">
    <text evidence="2">The sequence shown here is derived from an EMBL/GenBank/DDBJ whole genome shotgun (WGS) entry which is preliminary data.</text>
</comment>
<reference evidence="2 3" key="1">
    <citation type="submission" date="2019-03" db="EMBL/GenBank/DDBJ databases">
        <title>Metabolic potential of uncultured bacteria and archaea associated with petroleum seepage in deep-sea sediments.</title>
        <authorList>
            <person name="Dong X."/>
            <person name="Hubert C."/>
        </authorList>
    </citation>
    <scope>NUCLEOTIDE SEQUENCE [LARGE SCALE GENOMIC DNA]</scope>
    <source>
        <strain evidence="2">E44_bin3</strain>
    </source>
</reference>
<accession>A0A523TG98</accession>
<feature type="domain" description="DNA ligase D 3'-phosphoesterase" evidence="1">
    <location>
        <begin position="5"/>
        <end position="36"/>
    </location>
</feature>
<evidence type="ECO:0000313" key="2">
    <source>
        <dbReference type="EMBL" id="TET29285.1"/>
    </source>
</evidence>
<dbReference type="EMBL" id="SOJT01000088">
    <property type="protein sequence ID" value="TET29285.1"/>
    <property type="molecule type" value="Genomic_DNA"/>
</dbReference>
<dbReference type="AlphaFoldDB" id="A0A523TG98"/>
<proteinExistence type="predicted"/>
<dbReference type="Pfam" id="PF13298">
    <property type="entry name" value="LigD_N"/>
    <property type="match status" value="1"/>
</dbReference>
<evidence type="ECO:0000313" key="3">
    <source>
        <dbReference type="Proteomes" id="UP000316517"/>
    </source>
</evidence>